<evidence type="ECO:0000256" key="1">
    <source>
        <dbReference type="ARBA" id="ARBA00008798"/>
    </source>
</evidence>
<dbReference type="STRING" id="1166073.SAMN05192530_105233"/>
<gene>
    <name evidence="12" type="ORF">SAMN05192530_105233</name>
</gene>
<name>A0A1H0IMJ5_9HYPH</name>
<proteinExistence type="inferred from homology"/>
<evidence type="ECO:0000256" key="7">
    <source>
        <dbReference type="ARBA" id="ARBA00023125"/>
    </source>
</evidence>
<evidence type="ECO:0000256" key="8">
    <source>
        <dbReference type="ARBA" id="ARBA00023163"/>
    </source>
</evidence>
<comment type="similarity">
    <text evidence="1 9">Belongs to the sigma-54 factor family.</text>
</comment>
<dbReference type="InterPro" id="IPR038709">
    <property type="entry name" value="RpoN_core-bd_sf"/>
</dbReference>
<dbReference type="Gene3D" id="1.10.10.60">
    <property type="entry name" value="Homeodomain-like"/>
    <property type="match status" value="1"/>
</dbReference>
<keyword evidence="8 9" id="KW-0804">Transcription</keyword>
<dbReference type="GO" id="GO:0006352">
    <property type="term" value="P:DNA-templated transcription initiation"/>
    <property type="evidence" value="ECO:0007669"/>
    <property type="project" value="InterPro"/>
</dbReference>
<dbReference type="PIRSF" id="PIRSF000774">
    <property type="entry name" value="RpoN"/>
    <property type="match status" value="1"/>
</dbReference>
<comment type="function">
    <text evidence="9">Sigma factors are initiation factors that promote the attachment of RNA polymerase to specific initiation sites and are then released.</text>
</comment>
<keyword evidence="5 9" id="KW-0805">Transcription regulation</keyword>
<dbReference type="Proteomes" id="UP000198793">
    <property type="component" value="Unassembled WGS sequence"/>
</dbReference>
<dbReference type="EMBL" id="FNIT01000005">
    <property type="protein sequence ID" value="SDO32627.1"/>
    <property type="molecule type" value="Genomic_DNA"/>
</dbReference>
<dbReference type="PROSITE" id="PS00718">
    <property type="entry name" value="SIGMA54_2"/>
    <property type="match status" value="1"/>
</dbReference>
<dbReference type="Gene3D" id="1.10.10.1330">
    <property type="entry name" value="RNA polymerase sigma-54 factor, core-binding domain"/>
    <property type="match status" value="1"/>
</dbReference>
<dbReference type="PANTHER" id="PTHR32248:SF4">
    <property type="entry name" value="RNA POLYMERASE SIGMA-54 FACTOR"/>
    <property type="match status" value="1"/>
</dbReference>
<evidence type="ECO:0000259" key="10">
    <source>
        <dbReference type="Pfam" id="PF04552"/>
    </source>
</evidence>
<evidence type="ECO:0000313" key="12">
    <source>
        <dbReference type="EMBL" id="SDO32627.1"/>
    </source>
</evidence>
<keyword evidence="13" id="KW-1185">Reference proteome</keyword>
<dbReference type="OrthoDB" id="9814402at2"/>
<dbReference type="RefSeq" id="WP_090673849.1">
    <property type="nucleotide sequence ID" value="NZ_FNIT01000005.1"/>
</dbReference>
<evidence type="ECO:0000256" key="4">
    <source>
        <dbReference type="ARBA" id="ARBA00022695"/>
    </source>
</evidence>
<feature type="domain" description="RNA polymerase sigma factor 54 DNA-binding" evidence="10">
    <location>
        <begin position="274"/>
        <end position="433"/>
    </location>
</feature>
<accession>A0A1H0IMJ5</accession>
<dbReference type="InterPro" id="IPR007634">
    <property type="entry name" value="RNA_pol_sigma_54_DNA-bd"/>
</dbReference>
<evidence type="ECO:0000256" key="3">
    <source>
        <dbReference type="ARBA" id="ARBA00022679"/>
    </source>
</evidence>
<evidence type="ECO:0000256" key="9">
    <source>
        <dbReference type="PIRNR" id="PIRNR000774"/>
    </source>
</evidence>
<dbReference type="GO" id="GO:0016779">
    <property type="term" value="F:nucleotidyltransferase activity"/>
    <property type="evidence" value="ECO:0007669"/>
    <property type="project" value="UniProtKB-KW"/>
</dbReference>
<dbReference type="InterPro" id="IPR000394">
    <property type="entry name" value="RNA_pol_sigma_54"/>
</dbReference>
<evidence type="ECO:0000256" key="6">
    <source>
        <dbReference type="ARBA" id="ARBA00023082"/>
    </source>
</evidence>
<organism evidence="12 13">
    <name type="scientific">Aureimonas jatrophae</name>
    <dbReference type="NCBI Taxonomy" id="1166073"/>
    <lineage>
        <taxon>Bacteria</taxon>
        <taxon>Pseudomonadati</taxon>
        <taxon>Pseudomonadota</taxon>
        <taxon>Alphaproteobacteria</taxon>
        <taxon>Hyphomicrobiales</taxon>
        <taxon>Aurantimonadaceae</taxon>
        <taxon>Aureimonas</taxon>
    </lineage>
</organism>
<dbReference type="PROSITE" id="PS00717">
    <property type="entry name" value="SIGMA54_1"/>
    <property type="match status" value="1"/>
</dbReference>
<evidence type="ECO:0000256" key="5">
    <source>
        <dbReference type="ARBA" id="ARBA00023015"/>
    </source>
</evidence>
<dbReference type="GO" id="GO:0000428">
    <property type="term" value="C:DNA-directed RNA polymerase complex"/>
    <property type="evidence" value="ECO:0007669"/>
    <property type="project" value="UniProtKB-KW"/>
</dbReference>
<sequence length="442" mass="48273">MLSVNLQVRQSQSLVMTPQLLQSIRLLQFDRGELQGFLEREAEGNPLLRVERAPGGTPVRMAPGSLADTAVRERAAPGPTLPAHALSEIGEIFPNEHERRIALHLFADLDASGFLAVDPIAVAHGLGLDEAQAIALLGRLQAAAEPAGLFARSLAESLAIQLERRDRLDPVMRVVLAHLPLLARRDFVALARLTGENESDLPDILAEIRRLDPRPGSRFEAAEMVAVVPDVLVAAADGGGWQIELNERAFPRVAVRETYARRIAAGCIEAEERQFLQTCQQSASWLLRSLDQRARTVLRVAEEIVRRQDGFLQHGVPGLRPMTLASVAEAIGLHESTVSRVTAGKYLATPRGTFEMKFFFTVAIGSSDGGEAHSAESVKLRIGRMIAAESVDDVLSDDDIAARLRSEGVDLARRTVAKYREALGLPSSVQRRREMKARRLAG</sequence>
<dbReference type="GO" id="GO:0001216">
    <property type="term" value="F:DNA-binding transcription activator activity"/>
    <property type="evidence" value="ECO:0007669"/>
    <property type="project" value="InterPro"/>
</dbReference>
<keyword evidence="4 9" id="KW-0548">Nucleotidyltransferase</keyword>
<dbReference type="PRINTS" id="PR00045">
    <property type="entry name" value="SIGMA54FCT"/>
</dbReference>
<keyword evidence="7 9" id="KW-0238">DNA-binding</keyword>
<evidence type="ECO:0000256" key="2">
    <source>
        <dbReference type="ARBA" id="ARBA00022478"/>
    </source>
</evidence>
<dbReference type="Pfam" id="PF00309">
    <property type="entry name" value="Sigma54_AID"/>
    <property type="match status" value="1"/>
</dbReference>
<evidence type="ECO:0000259" key="11">
    <source>
        <dbReference type="Pfam" id="PF04963"/>
    </source>
</evidence>
<dbReference type="InterPro" id="IPR007046">
    <property type="entry name" value="RNA_pol_sigma_54_core-bd"/>
</dbReference>
<keyword evidence="2 9" id="KW-0240">DNA-directed RNA polymerase</keyword>
<protein>
    <recommendedName>
        <fullName evidence="9">RNA polymerase sigma-54 factor</fullName>
    </recommendedName>
</protein>
<keyword evidence="3 9" id="KW-0808">Transferase</keyword>
<dbReference type="GO" id="GO:0016987">
    <property type="term" value="F:sigma factor activity"/>
    <property type="evidence" value="ECO:0007669"/>
    <property type="project" value="UniProtKB-KW"/>
</dbReference>
<evidence type="ECO:0000313" key="13">
    <source>
        <dbReference type="Proteomes" id="UP000198793"/>
    </source>
</evidence>
<dbReference type="PANTHER" id="PTHR32248">
    <property type="entry name" value="RNA POLYMERASE SIGMA-54 FACTOR"/>
    <property type="match status" value="1"/>
</dbReference>
<dbReference type="AlphaFoldDB" id="A0A1H0IMJ5"/>
<reference evidence="12 13" key="1">
    <citation type="submission" date="2016-10" db="EMBL/GenBank/DDBJ databases">
        <authorList>
            <person name="de Groot N.N."/>
        </authorList>
    </citation>
    <scope>NUCLEOTIDE SEQUENCE [LARGE SCALE GENOMIC DNA]</scope>
    <source>
        <strain evidence="13">L7-484,KACC 16230,DSM 25025</strain>
    </source>
</reference>
<keyword evidence="6 9" id="KW-0731">Sigma factor</keyword>
<dbReference type="Pfam" id="PF04963">
    <property type="entry name" value="Sigma54_CBD"/>
    <property type="match status" value="1"/>
</dbReference>
<dbReference type="Pfam" id="PF04552">
    <property type="entry name" value="Sigma54_DBD"/>
    <property type="match status" value="1"/>
</dbReference>
<dbReference type="GO" id="GO:0003677">
    <property type="term" value="F:DNA binding"/>
    <property type="evidence" value="ECO:0007669"/>
    <property type="project" value="UniProtKB-KW"/>
</dbReference>
<feature type="domain" description="RNA polymerase sigma factor 54 core-binding" evidence="11">
    <location>
        <begin position="74"/>
        <end position="259"/>
    </location>
</feature>
<dbReference type="NCBIfam" id="TIGR02395">
    <property type="entry name" value="rpoN_sigma"/>
    <property type="match status" value="1"/>
</dbReference>
<dbReference type="PROSITE" id="PS50044">
    <property type="entry name" value="SIGMA54_3"/>
    <property type="match status" value="1"/>
</dbReference>